<evidence type="ECO:0000313" key="2">
    <source>
        <dbReference type="EMBL" id="KKK13639.1"/>
    </source>
</evidence>
<dbReference type="VEuPathDB" id="FungiDB:P175DRAFT_0531544"/>
<feature type="compositionally biased region" description="Basic and acidic residues" evidence="1">
    <location>
        <begin position="293"/>
        <end position="316"/>
    </location>
</feature>
<dbReference type="OrthoDB" id="3485856at2759"/>
<evidence type="ECO:0000313" key="3">
    <source>
        <dbReference type="Proteomes" id="UP000034947"/>
    </source>
</evidence>
<sequence>MPDSIKVPEHLAEEVCHSNACQGTTRPDRHAILPLTPPASSERCRTSGVVALEGALGIFKELQNYRVPAPYNGEEITIELRHDQYVQLLGELESDQALNKFARDKVRKGHLEMRHRQFSHCVSRTFNSSTMYDAAYPGVVVEISYSQNGKDLKKLAWDYIVHSNGDIKVVVGIDINYGGMQDSTLSMWRPSYVHEEGEDMDLLEIQQEIKNQPFRAKDGSHVNQMKSIPLKLSDFAPDELSASFQGIQTEISYAKLAEVLTFAERMHRARESGPGIKSRRRTRKRRRSSSSMEEMKTDDEAKHRRQEEKAEERSAICDDNFVPPFRKRKS</sequence>
<organism evidence="2 3">
    <name type="scientific">Aspergillus ochraceoroseus</name>
    <dbReference type="NCBI Taxonomy" id="138278"/>
    <lineage>
        <taxon>Eukaryota</taxon>
        <taxon>Fungi</taxon>
        <taxon>Dikarya</taxon>
        <taxon>Ascomycota</taxon>
        <taxon>Pezizomycotina</taxon>
        <taxon>Eurotiomycetes</taxon>
        <taxon>Eurotiomycetidae</taxon>
        <taxon>Eurotiales</taxon>
        <taxon>Aspergillaceae</taxon>
        <taxon>Aspergillus</taxon>
        <taxon>Aspergillus subgen. Nidulantes</taxon>
    </lineage>
</organism>
<dbReference type="Proteomes" id="UP000034947">
    <property type="component" value="Unassembled WGS sequence"/>
</dbReference>
<dbReference type="AlphaFoldDB" id="A0A0F8U1N9"/>
<proteinExistence type="predicted"/>
<accession>A0A0F8U1N9</accession>
<name>A0A0F8U1N9_9EURO</name>
<comment type="caution">
    <text evidence="2">The sequence shown here is derived from an EMBL/GenBank/DDBJ whole genome shotgun (WGS) entry which is preliminary data.</text>
</comment>
<dbReference type="EMBL" id="JYKN01003188">
    <property type="protein sequence ID" value="KKK13639.1"/>
    <property type="molecule type" value="Genomic_DNA"/>
</dbReference>
<reference evidence="2 3" key="1">
    <citation type="submission" date="2015-02" db="EMBL/GenBank/DDBJ databases">
        <title>Draft Genome Sequences of Two Closely-Related Aflatoxigenic Aspergillus Species Obtained from the Cote d'Ivoire.</title>
        <authorList>
            <person name="Moore G.G."/>
            <person name="Beltz S.B."/>
            <person name="Mack B.M."/>
        </authorList>
    </citation>
    <scope>NUCLEOTIDE SEQUENCE [LARGE SCALE GENOMIC DNA]</scope>
    <source>
        <strain evidence="2 3">SRRC1432</strain>
    </source>
</reference>
<feature type="region of interest" description="Disordered" evidence="1">
    <location>
        <begin position="267"/>
        <end position="330"/>
    </location>
</feature>
<protein>
    <submittedName>
        <fullName evidence="2">Uncharacterized protein</fullName>
    </submittedName>
</protein>
<evidence type="ECO:0000256" key="1">
    <source>
        <dbReference type="SAM" id="MobiDB-lite"/>
    </source>
</evidence>
<feature type="compositionally biased region" description="Basic residues" evidence="1">
    <location>
        <begin position="277"/>
        <end position="288"/>
    </location>
</feature>
<gene>
    <name evidence="2" type="ORF">AOCH_003260</name>
</gene>
<dbReference type="VEuPathDB" id="FungiDB:P175DRAFT_0492608"/>
<keyword evidence="3" id="KW-1185">Reference proteome</keyword>